<dbReference type="EMBL" id="PSQE01000007">
    <property type="protein sequence ID" value="RHN45447.1"/>
    <property type="molecule type" value="Genomic_DNA"/>
</dbReference>
<organism evidence="1 2">
    <name type="scientific">Medicago truncatula</name>
    <name type="common">Barrel medic</name>
    <name type="synonym">Medicago tribuloides</name>
    <dbReference type="NCBI Taxonomy" id="3880"/>
    <lineage>
        <taxon>Eukaryota</taxon>
        <taxon>Viridiplantae</taxon>
        <taxon>Streptophyta</taxon>
        <taxon>Embryophyta</taxon>
        <taxon>Tracheophyta</taxon>
        <taxon>Spermatophyta</taxon>
        <taxon>Magnoliopsida</taxon>
        <taxon>eudicotyledons</taxon>
        <taxon>Gunneridae</taxon>
        <taxon>Pentapetalae</taxon>
        <taxon>rosids</taxon>
        <taxon>fabids</taxon>
        <taxon>Fabales</taxon>
        <taxon>Fabaceae</taxon>
        <taxon>Papilionoideae</taxon>
        <taxon>50 kb inversion clade</taxon>
        <taxon>NPAAA clade</taxon>
        <taxon>Hologalegina</taxon>
        <taxon>IRL clade</taxon>
        <taxon>Trifolieae</taxon>
        <taxon>Medicago</taxon>
    </lineage>
</organism>
<accession>A0A396H3E4</accession>
<comment type="caution">
    <text evidence="1">The sequence shown here is derived from an EMBL/GenBank/DDBJ whole genome shotgun (WGS) entry which is preliminary data.</text>
</comment>
<dbReference type="Gramene" id="rna39789">
    <property type="protein sequence ID" value="RHN45447.1"/>
    <property type="gene ID" value="gene39789"/>
</dbReference>
<dbReference type="Proteomes" id="UP000265566">
    <property type="component" value="Chromosome 7"/>
</dbReference>
<reference evidence="2" key="1">
    <citation type="journal article" date="2018" name="Nat. Plants">
        <title>Whole-genome landscape of Medicago truncatula symbiotic genes.</title>
        <authorList>
            <person name="Pecrix Y."/>
            <person name="Staton S.E."/>
            <person name="Sallet E."/>
            <person name="Lelandais-Briere C."/>
            <person name="Moreau S."/>
            <person name="Carrere S."/>
            <person name="Blein T."/>
            <person name="Jardinaud M.F."/>
            <person name="Latrasse D."/>
            <person name="Zouine M."/>
            <person name="Zahm M."/>
            <person name="Kreplak J."/>
            <person name="Mayjonade B."/>
            <person name="Satge C."/>
            <person name="Perez M."/>
            <person name="Cauet S."/>
            <person name="Marande W."/>
            <person name="Chantry-Darmon C."/>
            <person name="Lopez-Roques C."/>
            <person name="Bouchez O."/>
            <person name="Berard A."/>
            <person name="Debelle F."/>
            <person name="Munos S."/>
            <person name="Bendahmane A."/>
            <person name="Berges H."/>
            <person name="Niebel A."/>
            <person name="Buitink J."/>
            <person name="Frugier F."/>
            <person name="Benhamed M."/>
            <person name="Crespi M."/>
            <person name="Gouzy J."/>
            <person name="Gamas P."/>
        </authorList>
    </citation>
    <scope>NUCLEOTIDE SEQUENCE [LARGE SCALE GENOMIC DNA]</scope>
    <source>
        <strain evidence="2">cv. Jemalong A17</strain>
    </source>
</reference>
<dbReference type="AlphaFoldDB" id="A0A396H3E4"/>
<evidence type="ECO:0000313" key="1">
    <source>
        <dbReference type="EMBL" id="RHN45447.1"/>
    </source>
</evidence>
<protein>
    <submittedName>
        <fullName evidence="1">Uncharacterized protein</fullName>
    </submittedName>
</protein>
<proteinExistence type="predicted"/>
<evidence type="ECO:0000313" key="2">
    <source>
        <dbReference type="Proteomes" id="UP000265566"/>
    </source>
</evidence>
<sequence>MNQNTRLDSRKGTLVIPPSYLMFPSSPGVGLISPLTFRKKEEHIYTYFHPLFLFF</sequence>
<gene>
    <name evidence="1" type="ORF">MtrunA17_Chr7g0231311</name>
</gene>
<name>A0A396H3E4_MEDTR</name>